<reference evidence="1 2" key="1">
    <citation type="submission" date="2019-12" db="EMBL/GenBank/DDBJ databases">
        <title>Genomic-based taxomic classification of the family Erythrobacteraceae.</title>
        <authorList>
            <person name="Xu L."/>
        </authorList>
    </citation>
    <scope>NUCLEOTIDE SEQUENCE [LARGE SCALE GENOMIC DNA]</scope>
    <source>
        <strain evidence="1 2">SW-109</strain>
    </source>
</reference>
<sequence length="97" mass="10523">MPLVSLEQKTALRCAAAFAIVADGQSRGNAEASNWPALGERGREFFVRVSAQMMDEVGLERGQVAALIQREAQDLWDSGETQQVMPSCLLLLETSGI</sequence>
<dbReference type="EMBL" id="WTYP01000002">
    <property type="protein sequence ID" value="MXP48367.1"/>
    <property type="molecule type" value="Genomic_DNA"/>
</dbReference>
<dbReference type="AlphaFoldDB" id="A0A6I4V2G3"/>
<protein>
    <submittedName>
        <fullName evidence="1">Uncharacterized protein</fullName>
    </submittedName>
</protein>
<accession>A0A6I4V2G3</accession>
<gene>
    <name evidence="1" type="ORF">GRI43_13305</name>
</gene>
<evidence type="ECO:0000313" key="2">
    <source>
        <dbReference type="Proteomes" id="UP000471435"/>
    </source>
</evidence>
<proteinExistence type="predicted"/>
<organism evidence="1 2">
    <name type="scientific">Pontixanthobacter luteolus</name>
    <dbReference type="NCBI Taxonomy" id="295089"/>
    <lineage>
        <taxon>Bacteria</taxon>
        <taxon>Pseudomonadati</taxon>
        <taxon>Pseudomonadota</taxon>
        <taxon>Alphaproteobacteria</taxon>
        <taxon>Sphingomonadales</taxon>
        <taxon>Erythrobacteraceae</taxon>
        <taxon>Pontixanthobacter</taxon>
    </lineage>
</organism>
<keyword evidence="2" id="KW-1185">Reference proteome</keyword>
<dbReference type="Proteomes" id="UP000471435">
    <property type="component" value="Unassembled WGS sequence"/>
</dbReference>
<name>A0A6I4V2G3_9SPHN</name>
<comment type="caution">
    <text evidence="1">The sequence shown here is derived from an EMBL/GenBank/DDBJ whole genome shotgun (WGS) entry which is preliminary data.</text>
</comment>
<evidence type="ECO:0000313" key="1">
    <source>
        <dbReference type="EMBL" id="MXP48367.1"/>
    </source>
</evidence>
<dbReference type="OrthoDB" id="7582310at2"/>